<reference evidence="1" key="1">
    <citation type="submission" date="2022-01" db="EMBL/GenBank/DDBJ databases">
        <authorList>
            <person name="Criscuolo A."/>
        </authorList>
    </citation>
    <scope>NUCLEOTIDE SEQUENCE</scope>
    <source>
        <strain evidence="1">CIP111893</strain>
    </source>
</reference>
<sequence length="172" mass="20792">MFEIMSYLLHSDYKTKEWEEIRMNPNKYFIPINNEQIYEKFQVIDPFYIEGAIEIRYYGQEVMGIKYWDLIDQLWSYMLNLVGEYLQKGMSECYFPDMPVKLSFTSKSNGLIQFQIAENKWVLPEKEFINCLIEGSLFFFEKANELIENVDYTSDIKRINQMKLSIVKYFDY</sequence>
<gene>
    <name evidence="1" type="ORF">PAECIP111893_02750</name>
</gene>
<evidence type="ECO:0000313" key="1">
    <source>
        <dbReference type="EMBL" id="CAH1207664.1"/>
    </source>
</evidence>
<organism evidence="1 2">
    <name type="scientific">Paenibacillus plantiphilus</name>
    <dbReference type="NCBI Taxonomy" id="2905650"/>
    <lineage>
        <taxon>Bacteria</taxon>
        <taxon>Bacillati</taxon>
        <taxon>Bacillota</taxon>
        <taxon>Bacilli</taxon>
        <taxon>Bacillales</taxon>
        <taxon>Paenibacillaceae</taxon>
        <taxon>Paenibacillus</taxon>
    </lineage>
</organism>
<evidence type="ECO:0000313" key="2">
    <source>
        <dbReference type="Proteomes" id="UP000838686"/>
    </source>
</evidence>
<protein>
    <submittedName>
        <fullName evidence="1">Uncharacterized protein</fullName>
    </submittedName>
</protein>
<dbReference type="Proteomes" id="UP000838686">
    <property type="component" value="Unassembled WGS sequence"/>
</dbReference>
<accession>A0ABN8GKC9</accession>
<proteinExistence type="predicted"/>
<name>A0ABN8GKC9_9BACL</name>
<dbReference type="RefSeq" id="WP_236343060.1">
    <property type="nucleotide sequence ID" value="NZ_CAKMMF010000014.1"/>
</dbReference>
<keyword evidence="2" id="KW-1185">Reference proteome</keyword>
<dbReference type="EMBL" id="CAKMMF010000014">
    <property type="protein sequence ID" value="CAH1207664.1"/>
    <property type="molecule type" value="Genomic_DNA"/>
</dbReference>
<comment type="caution">
    <text evidence="1">The sequence shown here is derived from an EMBL/GenBank/DDBJ whole genome shotgun (WGS) entry which is preliminary data.</text>
</comment>